<evidence type="ECO:0000313" key="6">
    <source>
        <dbReference type="Proteomes" id="UP000242450"/>
    </source>
</evidence>
<gene>
    <name evidence="5" type="ORF">Celaphus_00003870</name>
</gene>
<dbReference type="SUPFAM" id="SSF141072">
    <property type="entry name" value="CalX-like"/>
    <property type="match status" value="3"/>
</dbReference>
<keyword evidence="6" id="KW-1185">Reference proteome</keyword>
<keyword evidence="2" id="KW-0677">Repeat</keyword>
<dbReference type="GO" id="GO:0007601">
    <property type="term" value="P:visual perception"/>
    <property type="evidence" value="ECO:0007669"/>
    <property type="project" value="TreeGrafter"/>
</dbReference>
<evidence type="ECO:0000313" key="5">
    <source>
        <dbReference type="EMBL" id="OWK12096.1"/>
    </source>
</evidence>
<dbReference type="GO" id="GO:0004930">
    <property type="term" value="F:G protein-coupled receptor activity"/>
    <property type="evidence" value="ECO:0007669"/>
    <property type="project" value="InterPro"/>
</dbReference>
<dbReference type="AlphaFoldDB" id="A0A212D1P7"/>
<dbReference type="GO" id="GO:0007605">
    <property type="term" value="P:sensory perception of sound"/>
    <property type="evidence" value="ECO:0007669"/>
    <property type="project" value="TreeGrafter"/>
</dbReference>
<dbReference type="GO" id="GO:0071277">
    <property type="term" value="P:cellular response to calcium ion"/>
    <property type="evidence" value="ECO:0007669"/>
    <property type="project" value="TreeGrafter"/>
</dbReference>
<accession>A0A212D1P7</accession>
<evidence type="ECO:0000256" key="3">
    <source>
        <dbReference type="ARBA" id="ARBA00022837"/>
    </source>
</evidence>
<protein>
    <recommendedName>
        <fullName evidence="4">Calx-beta domain-containing protein</fullName>
    </recommendedName>
</protein>
<evidence type="ECO:0000256" key="1">
    <source>
        <dbReference type="ARBA" id="ARBA00022729"/>
    </source>
</evidence>
<comment type="caution">
    <text evidence="5">The sequence shown here is derived from an EMBL/GenBank/DDBJ whole genome shotgun (WGS) entry which is preliminary data.</text>
</comment>
<dbReference type="InterPro" id="IPR003644">
    <property type="entry name" value="Calx_beta"/>
</dbReference>
<dbReference type="InterPro" id="IPR038081">
    <property type="entry name" value="CalX-like_sf"/>
</dbReference>
<name>A0A212D1P7_CEREH</name>
<dbReference type="GO" id="GO:0010855">
    <property type="term" value="F:adenylate cyclase inhibitor activity"/>
    <property type="evidence" value="ECO:0007669"/>
    <property type="project" value="TreeGrafter"/>
</dbReference>
<dbReference type="OrthoDB" id="2324346at2759"/>
<dbReference type="GO" id="GO:0016020">
    <property type="term" value="C:membrane"/>
    <property type="evidence" value="ECO:0007669"/>
    <property type="project" value="InterPro"/>
</dbReference>
<dbReference type="Gene3D" id="2.60.40.2030">
    <property type="match status" value="3"/>
</dbReference>
<dbReference type="PANTHER" id="PTHR46682:SF1">
    <property type="entry name" value="ADHESION G-PROTEIN COUPLED RECEPTOR V1"/>
    <property type="match status" value="1"/>
</dbReference>
<reference evidence="5 6" key="1">
    <citation type="journal article" date="2018" name="Mol. Genet. Genomics">
        <title>The red deer Cervus elaphus genome CerEla1.0: sequencing, annotating, genes, and chromosomes.</title>
        <authorList>
            <person name="Bana N.A."/>
            <person name="Nyiri A."/>
            <person name="Nagy J."/>
            <person name="Frank K."/>
            <person name="Nagy T."/>
            <person name="Steger V."/>
            <person name="Schiller M."/>
            <person name="Lakatos P."/>
            <person name="Sugar L."/>
            <person name="Horn P."/>
            <person name="Barta E."/>
            <person name="Orosz L."/>
        </authorList>
    </citation>
    <scope>NUCLEOTIDE SEQUENCE [LARGE SCALE GENOMIC DNA]</scope>
    <source>
        <strain evidence="5">Hungarian</strain>
    </source>
</reference>
<evidence type="ECO:0000259" key="4">
    <source>
        <dbReference type="Pfam" id="PF03160"/>
    </source>
</evidence>
<sequence length="454" mass="49750">MIPVQRLHGTYGRVTADFISQSSSAVPGAVDYVLHGSSVTFQHGQNLSFINVSIIDDDESEFEEPIEIMLIGATGGAVLGRHLVCRITIAKSDSPFGVVRFLNQSRVSVPNPNSTMILPLMLERTGGLLGEIQVNWEIVGPNSQEALPPQNRDIADPVSGSFSFGDGEGGVRSIILVIYPHDDIEIEKTFIIKLKLVRGEAQLDSTAKDVTLTIEKFGDPNGVIQFAPESLSEETYLEPSALEGPLIITFFVKRIKGISGEIMVYWELSSEFDITGDFLSTKGIFTIADGESEASFDVHLLPDDTPEIEEVYVLRLVSVKGGAKLDTENCVIRFSVSANDDPHGIFALYSDHQSILIGQNLRRFIQINVTRLAGTFGDVAVRYRISSDSKEQSVVTENAERQLVVRDGARCKVDSVPVQSQVCSVFSIFPVIPEDPFKKTLVNLMISLQSNLDI</sequence>
<dbReference type="Proteomes" id="UP000242450">
    <property type="component" value="Chromosome 9"/>
</dbReference>
<dbReference type="PANTHER" id="PTHR46682">
    <property type="entry name" value="ADHESION G-PROTEIN COUPLED RECEPTOR V1"/>
    <property type="match status" value="1"/>
</dbReference>
<dbReference type="FunFam" id="2.60.40.2030:FF:000021">
    <property type="entry name" value="Adhesion G protein-coupled receptor V1"/>
    <property type="match status" value="1"/>
</dbReference>
<dbReference type="GO" id="GO:0005737">
    <property type="term" value="C:cytoplasm"/>
    <property type="evidence" value="ECO:0007669"/>
    <property type="project" value="TreeGrafter"/>
</dbReference>
<keyword evidence="1" id="KW-0732">Signal</keyword>
<dbReference type="EMBL" id="MKHE01000009">
    <property type="protein sequence ID" value="OWK12096.1"/>
    <property type="molecule type" value="Genomic_DNA"/>
</dbReference>
<keyword evidence="3" id="KW-0106">Calcium</keyword>
<feature type="domain" description="Calx-beta" evidence="4">
    <location>
        <begin position="3"/>
        <end position="70"/>
    </location>
</feature>
<dbReference type="Pfam" id="PF03160">
    <property type="entry name" value="Calx-beta"/>
    <property type="match status" value="1"/>
</dbReference>
<dbReference type="InterPro" id="IPR026919">
    <property type="entry name" value="ADGRV1"/>
</dbReference>
<proteinExistence type="predicted"/>
<organism evidence="5 6">
    <name type="scientific">Cervus elaphus hippelaphus</name>
    <name type="common">European red deer</name>
    <dbReference type="NCBI Taxonomy" id="46360"/>
    <lineage>
        <taxon>Eukaryota</taxon>
        <taxon>Metazoa</taxon>
        <taxon>Chordata</taxon>
        <taxon>Craniata</taxon>
        <taxon>Vertebrata</taxon>
        <taxon>Euteleostomi</taxon>
        <taxon>Mammalia</taxon>
        <taxon>Eutheria</taxon>
        <taxon>Laurasiatheria</taxon>
        <taxon>Artiodactyla</taxon>
        <taxon>Ruminantia</taxon>
        <taxon>Pecora</taxon>
        <taxon>Cervidae</taxon>
        <taxon>Cervinae</taxon>
        <taxon>Cervus</taxon>
    </lineage>
</organism>
<dbReference type="GO" id="GO:0001965">
    <property type="term" value="F:G-protein alpha-subunit binding"/>
    <property type="evidence" value="ECO:0007669"/>
    <property type="project" value="TreeGrafter"/>
</dbReference>
<dbReference type="GO" id="GO:0032420">
    <property type="term" value="C:stereocilium"/>
    <property type="evidence" value="ECO:0007669"/>
    <property type="project" value="TreeGrafter"/>
</dbReference>
<evidence type="ECO:0000256" key="2">
    <source>
        <dbReference type="ARBA" id="ARBA00022737"/>
    </source>
</evidence>